<reference evidence="1 3" key="1">
    <citation type="journal article" date="2014" name="BMC Genomics">
        <title>Genome sequence of Anopheles sinensis provides insight into genetics basis of mosquito competence for malaria parasites.</title>
        <authorList>
            <person name="Zhou D."/>
            <person name="Zhang D."/>
            <person name="Ding G."/>
            <person name="Shi L."/>
            <person name="Hou Q."/>
            <person name="Ye Y."/>
            <person name="Xu Y."/>
            <person name="Zhou H."/>
            <person name="Xiong C."/>
            <person name="Li S."/>
            <person name="Yu J."/>
            <person name="Hong S."/>
            <person name="Yu X."/>
            <person name="Zou P."/>
            <person name="Chen C."/>
            <person name="Chang X."/>
            <person name="Wang W."/>
            <person name="Lv Y."/>
            <person name="Sun Y."/>
            <person name="Ma L."/>
            <person name="Shen B."/>
            <person name="Zhu C."/>
        </authorList>
    </citation>
    <scope>NUCLEOTIDE SEQUENCE [LARGE SCALE GENOMIC DNA]</scope>
</reference>
<evidence type="ECO:0000313" key="1">
    <source>
        <dbReference type="EMBL" id="KFB53927.1"/>
    </source>
</evidence>
<proteinExistence type="predicted"/>
<keyword evidence="1" id="KW-0030">Aminoacyl-tRNA synthetase</keyword>
<protein>
    <submittedName>
        <fullName evidence="1 2">Phenylalanyl-tRNA synthetase subunit beta</fullName>
    </submittedName>
</protein>
<name>A0A084WUN3_ANOSI</name>
<dbReference type="AlphaFoldDB" id="A0A084WUN3"/>
<dbReference type="EMBL" id="ATLV01027100">
    <property type="status" value="NOT_ANNOTATED_CDS"/>
    <property type="molecule type" value="Genomic_DNA"/>
</dbReference>
<evidence type="ECO:0000313" key="3">
    <source>
        <dbReference type="Proteomes" id="UP000030765"/>
    </source>
</evidence>
<dbReference type="VEuPathDB" id="VectorBase:ASIC022171"/>
<reference evidence="2" key="2">
    <citation type="submission" date="2020-05" db="UniProtKB">
        <authorList>
            <consortium name="EnsemblMetazoa"/>
        </authorList>
    </citation>
    <scope>IDENTIFICATION</scope>
</reference>
<evidence type="ECO:0000313" key="2">
    <source>
        <dbReference type="EnsemblMetazoa" id="ASIC022171-PA"/>
    </source>
</evidence>
<accession>A0A084WUN3</accession>
<dbReference type="Proteomes" id="UP000030765">
    <property type="component" value="Unassembled WGS sequence"/>
</dbReference>
<keyword evidence="3" id="KW-1185">Reference proteome</keyword>
<dbReference type="GO" id="GO:0004812">
    <property type="term" value="F:aminoacyl-tRNA ligase activity"/>
    <property type="evidence" value="ECO:0007669"/>
    <property type="project" value="UniProtKB-KW"/>
</dbReference>
<gene>
    <name evidence="1" type="ORF">ZHAS_00022171</name>
</gene>
<dbReference type="EMBL" id="KE525423">
    <property type="protein sequence ID" value="KFB53927.1"/>
    <property type="molecule type" value="Genomic_DNA"/>
</dbReference>
<keyword evidence="1" id="KW-0436">Ligase</keyword>
<dbReference type="EnsemblMetazoa" id="ASIC022171-RA">
    <property type="protein sequence ID" value="ASIC022171-PA"/>
    <property type="gene ID" value="ASIC022171"/>
</dbReference>
<sequence>MSRSLAVVNGGRESDPKLVHFPPGTSAQSWCVIIHPRCPKTERSPLVGVFVIVFLSPSHSHSCSKIKGRPDGRWRRRGFICQLRQNGTDTRSCQIELPDRAAAIRMRSAGSDVGIGAIETIYLAHLFVDPIGSDTRWR</sequence>
<organism evidence="1">
    <name type="scientific">Anopheles sinensis</name>
    <name type="common">Mosquito</name>
    <dbReference type="NCBI Taxonomy" id="74873"/>
    <lineage>
        <taxon>Eukaryota</taxon>
        <taxon>Metazoa</taxon>
        <taxon>Ecdysozoa</taxon>
        <taxon>Arthropoda</taxon>
        <taxon>Hexapoda</taxon>
        <taxon>Insecta</taxon>
        <taxon>Pterygota</taxon>
        <taxon>Neoptera</taxon>
        <taxon>Endopterygota</taxon>
        <taxon>Diptera</taxon>
        <taxon>Nematocera</taxon>
        <taxon>Culicoidea</taxon>
        <taxon>Culicidae</taxon>
        <taxon>Anophelinae</taxon>
        <taxon>Anopheles</taxon>
    </lineage>
</organism>